<dbReference type="EMBL" id="OU015567">
    <property type="protein sequence ID" value="CAG5112038.1"/>
    <property type="molecule type" value="Genomic_DNA"/>
</dbReference>
<evidence type="ECO:0000256" key="1">
    <source>
        <dbReference type="SAM" id="Coils"/>
    </source>
</evidence>
<name>A0ABN7T2L0_OIKDI</name>
<keyword evidence="4" id="KW-1185">Reference proteome</keyword>
<protein>
    <submittedName>
        <fullName evidence="3">Oidioi.mRNA.OKI2018_I69.chr2.g6297.t1.cds</fullName>
    </submittedName>
</protein>
<keyword evidence="1" id="KW-0175">Coiled coil</keyword>
<sequence length="698" mass="81722">MEEDLNISSTYIEPEKMDRFVKEHVDQQPGLNGEHRDETFASLTQIWIDLGFDREAIEQRIRTANKHVSQLFDQMKIEEQDVLETMKADLAKSFATIRELNEELGRPPFRYDGPPQLVAKAEIVQVELEKLERQKETAMIELHRLKNIEEKLCEQLEYASVPVSLKVVPKVHDLEQIKQNIHMMEKLVQARLDQFRRLKYAITSAFDLLGEAPKEVWLQDILEAGEDPFVVLKENVNTKMEARKKTIEAKRDQRQERKDTLEDRLVRLATRLEKEQRYVDQFKRHDLSSSWLERLQQELNSLEAEKKSKLKELVESCREDIATLWEKMYFSQDQRESFNEYYSENYNEQLLDDHESMVRQLEEEFSQHANMFKGVDQWNELFQKYRVMDAEDKDPNRFKNNRGGALLKKQKEFKKVKIQLTTLENQLKADINEWEKDNEKEFQVDGVGFKKYIETQWDAVCESKNMERLERNQKKKIELAREMTYGTTPTKRTAFGSTMSLADTKRSRIDITAQSKFSRIPNIPPFRRPFGAPARPAQNEQPPQEQRLTKKSRRRSKSASNILQPYSKVFSKVTSRINTFRTPQPVRGGPSRIPLAQRGAKTEVKPKKKLFSENERIEVEQQNDRICQPILEDKENDSNASLEFESAENLPFGGPTSIKSAPHFDEGPPPSYEEFGENLGSRRHIRSSAIGYGFSYEI</sequence>
<feature type="region of interest" description="Disordered" evidence="2">
    <location>
        <begin position="510"/>
        <end position="564"/>
    </location>
</feature>
<dbReference type="PANTHER" id="PTHR19321">
    <property type="entry name" value="PROTEIN REGULATOR OF CYTOKINESIS 1 PRC1-RELATED"/>
    <property type="match status" value="1"/>
</dbReference>
<dbReference type="PANTHER" id="PTHR19321:SF41">
    <property type="entry name" value="FASCETTO-RELATED"/>
    <property type="match status" value="1"/>
</dbReference>
<dbReference type="Gene3D" id="1.20.58.1520">
    <property type="match status" value="1"/>
</dbReference>
<feature type="compositionally biased region" description="Low complexity" evidence="2">
    <location>
        <begin position="528"/>
        <end position="537"/>
    </location>
</feature>
<evidence type="ECO:0000256" key="2">
    <source>
        <dbReference type="SAM" id="MobiDB-lite"/>
    </source>
</evidence>
<reference evidence="3 4" key="1">
    <citation type="submission" date="2021-04" db="EMBL/GenBank/DDBJ databases">
        <authorList>
            <person name="Bliznina A."/>
        </authorList>
    </citation>
    <scope>NUCLEOTIDE SEQUENCE [LARGE SCALE GENOMIC DNA]</scope>
</reference>
<organism evidence="3 4">
    <name type="scientific">Oikopleura dioica</name>
    <name type="common">Tunicate</name>
    <dbReference type="NCBI Taxonomy" id="34765"/>
    <lineage>
        <taxon>Eukaryota</taxon>
        <taxon>Metazoa</taxon>
        <taxon>Chordata</taxon>
        <taxon>Tunicata</taxon>
        <taxon>Appendicularia</taxon>
        <taxon>Copelata</taxon>
        <taxon>Oikopleuridae</taxon>
        <taxon>Oikopleura</taxon>
    </lineage>
</organism>
<feature type="region of interest" description="Disordered" evidence="2">
    <location>
        <begin position="580"/>
        <end position="601"/>
    </location>
</feature>
<evidence type="ECO:0000313" key="4">
    <source>
        <dbReference type="Proteomes" id="UP001158576"/>
    </source>
</evidence>
<accession>A0ABN7T2L0</accession>
<feature type="region of interest" description="Disordered" evidence="2">
    <location>
        <begin position="646"/>
        <end position="672"/>
    </location>
</feature>
<dbReference type="Pfam" id="PF03999">
    <property type="entry name" value="MAP65_ASE1"/>
    <property type="match status" value="1"/>
</dbReference>
<gene>
    <name evidence="3" type="ORF">OKIOD_LOCUS15062</name>
</gene>
<dbReference type="InterPro" id="IPR007145">
    <property type="entry name" value="MAP65_Ase1_PRC1"/>
</dbReference>
<evidence type="ECO:0000313" key="3">
    <source>
        <dbReference type="EMBL" id="CAG5112038.1"/>
    </source>
</evidence>
<feature type="coiled-coil region" evidence="1">
    <location>
        <begin position="83"/>
        <end position="151"/>
    </location>
</feature>
<proteinExistence type="predicted"/>
<feature type="coiled-coil region" evidence="1">
    <location>
        <begin position="237"/>
        <end position="319"/>
    </location>
</feature>
<dbReference type="Proteomes" id="UP001158576">
    <property type="component" value="Chromosome 2"/>
</dbReference>